<dbReference type="InterPro" id="IPR000182">
    <property type="entry name" value="GNAT_dom"/>
</dbReference>
<evidence type="ECO:0000256" key="2">
    <source>
        <dbReference type="ARBA" id="ARBA00023315"/>
    </source>
</evidence>
<organism evidence="3 4">
    <name type="scientific">Alicyclobacillus acidoterrestris (strain ATCC 49025 / DSM 3922 / CIP 106132 / NCIMB 13137 / GD3B)</name>
    <dbReference type="NCBI Taxonomy" id="1356854"/>
    <lineage>
        <taxon>Bacteria</taxon>
        <taxon>Bacillati</taxon>
        <taxon>Bacillota</taxon>
        <taxon>Bacilli</taxon>
        <taxon>Bacillales</taxon>
        <taxon>Alicyclobacillaceae</taxon>
        <taxon>Alicyclobacillus</taxon>
    </lineage>
</organism>
<protein>
    <submittedName>
        <fullName evidence="3">GNAT family N-acetyltransferase</fullName>
    </submittedName>
</protein>
<reference evidence="4" key="1">
    <citation type="journal article" date="2022" name="G3 (Bethesda)">
        <title>Unveiling the complete genome sequence of Alicyclobacillus acidoterrestris DSM 3922T, a taint-producing strain.</title>
        <authorList>
            <person name="Leonardo I.C."/>
            <person name="Barreto Crespo M.T."/>
            <person name="Gaspar F.B."/>
        </authorList>
    </citation>
    <scope>NUCLEOTIDE SEQUENCE [LARGE SCALE GENOMIC DNA]</scope>
    <source>
        <strain evidence="4">DSM 3922</strain>
    </source>
</reference>
<accession>T0BKI0</accession>
<dbReference type="PANTHER" id="PTHR43877">
    <property type="entry name" value="AMINOALKYLPHOSPHONATE N-ACETYLTRANSFERASE-RELATED-RELATED"/>
    <property type="match status" value="1"/>
</dbReference>
<gene>
    <name evidence="3" type="ORF">K1I37_13995</name>
</gene>
<dbReference type="PROSITE" id="PS51186">
    <property type="entry name" value="GNAT"/>
    <property type="match status" value="1"/>
</dbReference>
<name>T0BKI0_ALIAG</name>
<dbReference type="Gene3D" id="3.40.630.30">
    <property type="match status" value="1"/>
</dbReference>
<dbReference type="InterPro" id="IPR050832">
    <property type="entry name" value="Bact_Acetyltransf"/>
</dbReference>
<dbReference type="RefSeq" id="WP_021298662.1">
    <property type="nucleotide sequence ID" value="NZ_AURB01000200.1"/>
</dbReference>
<evidence type="ECO:0000313" key="4">
    <source>
        <dbReference type="Proteomes" id="UP000829401"/>
    </source>
</evidence>
<dbReference type="KEGG" id="aaco:K1I37_13995"/>
<dbReference type="GO" id="GO:0016747">
    <property type="term" value="F:acyltransferase activity, transferring groups other than amino-acyl groups"/>
    <property type="evidence" value="ECO:0007669"/>
    <property type="project" value="InterPro"/>
</dbReference>
<dbReference type="STRING" id="1356854.N007_17620"/>
<dbReference type="Proteomes" id="UP000829401">
    <property type="component" value="Chromosome"/>
</dbReference>
<evidence type="ECO:0000313" key="3">
    <source>
        <dbReference type="EMBL" id="UNO47793.1"/>
    </source>
</evidence>
<dbReference type="InterPro" id="IPR016181">
    <property type="entry name" value="Acyl_CoA_acyltransferase"/>
</dbReference>
<keyword evidence="4" id="KW-1185">Reference proteome</keyword>
<dbReference type="Pfam" id="PF00583">
    <property type="entry name" value="Acetyltransf_1"/>
    <property type="match status" value="1"/>
</dbReference>
<dbReference type="EMBL" id="CP080467">
    <property type="protein sequence ID" value="UNO47793.1"/>
    <property type="molecule type" value="Genomic_DNA"/>
</dbReference>
<dbReference type="eggNOG" id="COG0456">
    <property type="taxonomic scope" value="Bacteria"/>
</dbReference>
<accession>A0A9E6ZG75</accession>
<dbReference type="AlphaFoldDB" id="T0BKI0"/>
<keyword evidence="2" id="KW-0012">Acyltransferase</keyword>
<evidence type="ECO:0000256" key="1">
    <source>
        <dbReference type="ARBA" id="ARBA00022679"/>
    </source>
</evidence>
<proteinExistence type="predicted"/>
<dbReference type="SUPFAM" id="SSF55729">
    <property type="entry name" value="Acyl-CoA N-acyltransferases (Nat)"/>
    <property type="match status" value="1"/>
</dbReference>
<sequence>MTSSLSGRHQDEQERVAVSNEEVVITAPQTADDTRWLITLWQEEWGGETMVSHGQVYGLADLQALVARCGHELVGAATYRIADTGCELMSINATRQGGGIGTKLLAAVEQAALSAGCHRVWLITSNDNLNALRFYQRRKYRMTAVYPGAIDAARQIKPTIPLVGDDGIEIHDEIELEKRLIEKGASV</sequence>
<keyword evidence="1" id="KW-0808">Transferase</keyword>
<dbReference type="PANTHER" id="PTHR43877:SF2">
    <property type="entry name" value="AMINOALKYLPHOSPHONATE N-ACETYLTRANSFERASE-RELATED"/>
    <property type="match status" value="1"/>
</dbReference>
<dbReference type="CDD" id="cd04301">
    <property type="entry name" value="NAT_SF"/>
    <property type="match status" value="1"/>
</dbReference>